<name>A0ABT6GVY0_MYCGU</name>
<dbReference type="InterPro" id="IPR016035">
    <property type="entry name" value="Acyl_Trfase/lysoPLipase"/>
</dbReference>
<evidence type="ECO:0000313" key="2">
    <source>
        <dbReference type="Proteomes" id="UP001154266"/>
    </source>
</evidence>
<organism evidence="1 2">
    <name type="scientific">Mycolicibacterium gadium</name>
    <name type="common">Mycobacterium gadium</name>
    <dbReference type="NCBI Taxonomy" id="1794"/>
    <lineage>
        <taxon>Bacteria</taxon>
        <taxon>Bacillati</taxon>
        <taxon>Actinomycetota</taxon>
        <taxon>Actinomycetes</taxon>
        <taxon>Mycobacteriales</taxon>
        <taxon>Mycobacteriaceae</taxon>
        <taxon>Mycolicibacterium</taxon>
    </lineage>
</organism>
<comment type="caution">
    <text evidence="1">The sequence shown here is derived from an EMBL/GenBank/DDBJ whole genome shotgun (WGS) entry which is preliminary data.</text>
</comment>
<dbReference type="Gene3D" id="3.40.1090.10">
    <property type="entry name" value="Cytosolic phospholipase A2 catalytic domain"/>
    <property type="match status" value="1"/>
</dbReference>
<protein>
    <recommendedName>
        <fullName evidence="3">PNPLA domain-containing protein</fullName>
    </recommendedName>
</protein>
<reference evidence="1" key="1">
    <citation type="journal article" date="2023" name="Environ. Microbiol.">
        <title>The 2-methylpropene degradation pathway in Mycobacteriaceae family strains.</title>
        <authorList>
            <person name="Helbich S."/>
            <person name="Barrantes I."/>
            <person name="Dos Anjos Borges L.G."/>
            <person name="Pieper D.H."/>
            <person name="Vainshtein Y."/>
            <person name="Sohn K."/>
            <person name="Engesser K.H."/>
        </authorList>
    </citation>
    <scope>NUCLEOTIDE SEQUENCE</scope>
    <source>
        <strain evidence="1">IBE100</strain>
    </source>
</reference>
<dbReference type="RefSeq" id="WP_278222865.1">
    <property type="nucleotide sequence ID" value="NZ_JAKZMO010000022.1"/>
</dbReference>
<evidence type="ECO:0000313" key="1">
    <source>
        <dbReference type="EMBL" id="MDG5485494.1"/>
    </source>
</evidence>
<evidence type="ECO:0008006" key="3">
    <source>
        <dbReference type="Google" id="ProtNLM"/>
    </source>
</evidence>
<proteinExistence type="predicted"/>
<sequence>MNSRAPIGLVYGGGGPLATAVGMGAAQALAAGGLVISDLPALGTSGGSVAAAAARADIPYDDVVQALRGVRLPERRPGYMRAMATELFGDRHDPLLWTSVVRLSTGRRTRLCGADHPVAAIVAASCAVPFLVAPERIGAHRYIDGGARSWVSADLAPTADHLIVIAPVVAPSFGRFGSVLSGHLSWELRRWRRRTGGRTTVIRVVDDLASRVKRWADLFNPALAADARAHARAVVTDALAPDGRLHDLLSTRTAAPPDEENTQCL</sequence>
<dbReference type="SUPFAM" id="SSF52151">
    <property type="entry name" value="FabD/lysophospholipase-like"/>
    <property type="match status" value="1"/>
</dbReference>
<keyword evidence="2" id="KW-1185">Reference proteome</keyword>
<accession>A0ABT6GVY0</accession>
<dbReference type="EMBL" id="JAKZMO010000022">
    <property type="protein sequence ID" value="MDG5485494.1"/>
    <property type="molecule type" value="Genomic_DNA"/>
</dbReference>
<dbReference type="Proteomes" id="UP001154266">
    <property type="component" value="Unassembled WGS sequence"/>
</dbReference>
<gene>
    <name evidence="1" type="ORF">MNO81_22100</name>
</gene>